<feature type="binding site" evidence="8">
    <location>
        <position position="121"/>
    </location>
    <ligand>
        <name>ATP</name>
        <dbReference type="ChEBI" id="CHEBI:30616"/>
    </ligand>
</feature>
<feature type="binding site" evidence="8">
    <location>
        <position position="258"/>
    </location>
    <ligand>
        <name>Mg(2+)</name>
        <dbReference type="ChEBI" id="CHEBI:18420"/>
    </ligand>
</feature>
<evidence type="ECO:0000256" key="3">
    <source>
        <dbReference type="ARBA" id="ARBA00022695"/>
    </source>
</evidence>
<dbReference type="RefSeq" id="WP_377241785.1">
    <property type="nucleotide sequence ID" value="NZ_JBHLXP010000001.1"/>
</dbReference>
<feature type="binding site" evidence="8">
    <location>
        <position position="109"/>
    </location>
    <ligand>
        <name>ATP</name>
        <dbReference type="ChEBI" id="CHEBI:30616"/>
    </ligand>
</feature>
<evidence type="ECO:0000313" key="10">
    <source>
        <dbReference type="Proteomes" id="UP001589813"/>
    </source>
</evidence>
<sequence length="484" mass="52949">MPFTAELTYRTLGPLFYQTVAPTPVAAPDWLLFNDALATLLQWPEDARQTPLGLQYFCGNQLAPWMQPTALAYTGHQFGSLAPRLGDGRALLLTEVLSLSGKRFDVQLKGAGPTPFSRRGDGRAALGPVLREYLISEWMAAVGVRTSRALAAVTTGETIYRDTRVPGAVLTRVAASHIRIGTFQYASVHGSSADVKALADYVITRHYPEIRDDAQPYLALLRAVATAQADLIAHWMSLGFVHGVMNTDNMTVSGETIDYGPCAFIDAFDPSACFSSIDSQGRYAYRNQPPIAQWNLARLAESLLVLLHEDEQQAIAAAMTVLNDFPALYQAARLNRFAAKLGLPSPVESDLPLIDDLLTLLSQQQIDFTLFFRELSRPANIPGALASSLFAEPAAFSAWQQRWLQRLAAVALDPVALSQQLLQVNPAFIPRNFRIEQIIESALNGDLGPAKALAKASLTPFDDDVYWAELPPASFCNYQTFCGT</sequence>
<dbReference type="EMBL" id="JBHLXP010000001">
    <property type="protein sequence ID" value="MFC0048006.1"/>
    <property type="molecule type" value="Genomic_DNA"/>
</dbReference>
<organism evidence="9 10">
    <name type="scientific">Rheinheimera tilapiae</name>
    <dbReference type="NCBI Taxonomy" id="875043"/>
    <lineage>
        <taxon>Bacteria</taxon>
        <taxon>Pseudomonadati</taxon>
        <taxon>Pseudomonadota</taxon>
        <taxon>Gammaproteobacteria</taxon>
        <taxon>Chromatiales</taxon>
        <taxon>Chromatiaceae</taxon>
        <taxon>Rheinheimera</taxon>
    </lineage>
</organism>
<evidence type="ECO:0000256" key="5">
    <source>
        <dbReference type="ARBA" id="ARBA00022741"/>
    </source>
</evidence>
<comment type="function">
    <text evidence="8">Nucleotidyltransferase involved in the post-translational modification of proteins. It can catalyze the addition of adenosine monophosphate (AMP) or uridine monophosphate (UMP) to a protein, resulting in modifications known as AMPylation and UMPylation.</text>
</comment>
<dbReference type="Proteomes" id="UP001589813">
    <property type="component" value="Unassembled WGS sequence"/>
</dbReference>
<keyword evidence="4 8" id="KW-0479">Metal-binding</keyword>
<comment type="similarity">
    <text evidence="1 8">Belongs to the SELO family.</text>
</comment>
<dbReference type="NCBIfam" id="NF000658">
    <property type="entry name" value="PRK00029.1"/>
    <property type="match status" value="1"/>
</dbReference>
<comment type="cofactor">
    <cofactor evidence="8">
        <name>Mg(2+)</name>
        <dbReference type="ChEBI" id="CHEBI:18420"/>
    </cofactor>
    <cofactor evidence="8">
        <name>Mn(2+)</name>
        <dbReference type="ChEBI" id="CHEBI:29035"/>
    </cofactor>
</comment>
<dbReference type="InterPro" id="IPR003846">
    <property type="entry name" value="SelO"/>
</dbReference>
<feature type="binding site" evidence="8">
    <location>
        <position position="179"/>
    </location>
    <ligand>
        <name>ATP</name>
        <dbReference type="ChEBI" id="CHEBI:30616"/>
    </ligand>
</feature>
<protein>
    <recommendedName>
        <fullName evidence="8">Protein nucleotidyltransferase YdiU</fullName>
        <ecNumber evidence="8">2.7.7.-</ecNumber>
    </recommendedName>
    <alternativeName>
        <fullName evidence="8">Protein adenylyltransferase YdiU</fullName>
        <ecNumber evidence="8">2.7.7.108</ecNumber>
    </alternativeName>
    <alternativeName>
        <fullName evidence="8">Protein uridylyltransferase YdiU</fullName>
        <ecNumber evidence="8">2.7.7.-</ecNumber>
    </alternativeName>
</protein>
<dbReference type="HAMAP" id="MF_00692">
    <property type="entry name" value="SelO"/>
    <property type="match status" value="1"/>
</dbReference>
<name>A0ABV6BAW7_9GAMM</name>
<feature type="binding site" evidence="8">
    <location>
        <position position="88"/>
    </location>
    <ligand>
        <name>ATP</name>
        <dbReference type="ChEBI" id="CHEBI:30616"/>
    </ligand>
</feature>
<keyword evidence="2 8" id="KW-0808">Transferase</keyword>
<comment type="catalytic activity">
    <reaction evidence="8">
        <text>L-tyrosyl-[protein] + ATP = O-(5'-adenylyl)-L-tyrosyl-[protein] + diphosphate</text>
        <dbReference type="Rhea" id="RHEA:54288"/>
        <dbReference type="Rhea" id="RHEA-COMP:10136"/>
        <dbReference type="Rhea" id="RHEA-COMP:13846"/>
        <dbReference type="ChEBI" id="CHEBI:30616"/>
        <dbReference type="ChEBI" id="CHEBI:33019"/>
        <dbReference type="ChEBI" id="CHEBI:46858"/>
        <dbReference type="ChEBI" id="CHEBI:83624"/>
        <dbReference type="EC" id="2.7.7.108"/>
    </reaction>
</comment>
<feature type="binding site" evidence="8">
    <location>
        <position position="258"/>
    </location>
    <ligand>
        <name>ATP</name>
        <dbReference type="ChEBI" id="CHEBI:30616"/>
    </ligand>
</feature>
<evidence type="ECO:0000256" key="4">
    <source>
        <dbReference type="ARBA" id="ARBA00022723"/>
    </source>
</evidence>
<evidence type="ECO:0000256" key="2">
    <source>
        <dbReference type="ARBA" id="ARBA00022679"/>
    </source>
</evidence>
<feature type="binding site" evidence="8">
    <location>
        <position position="122"/>
    </location>
    <ligand>
        <name>ATP</name>
        <dbReference type="ChEBI" id="CHEBI:30616"/>
    </ligand>
</feature>
<dbReference type="Pfam" id="PF02696">
    <property type="entry name" value="SelO"/>
    <property type="match status" value="1"/>
</dbReference>
<evidence type="ECO:0000256" key="6">
    <source>
        <dbReference type="ARBA" id="ARBA00022840"/>
    </source>
</evidence>
<feature type="binding site" evidence="8">
    <location>
        <position position="89"/>
    </location>
    <ligand>
        <name>ATP</name>
        <dbReference type="ChEBI" id="CHEBI:30616"/>
    </ligand>
</feature>
<feature type="binding site" evidence="8">
    <location>
        <position position="172"/>
    </location>
    <ligand>
        <name>ATP</name>
        <dbReference type="ChEBI" id="CHEBI:30616"/>
    </ligand>
</feature>
<comment type="catalytic activity">
    <reaction evidence="8">
        <text>L-histidyl-[protein] + UTP = N(tele)-(5'-uridylyl)-L-histidyl-[protein] + diphosphate</text>
        <dbReference type="Rhea" id="RHEA:83891"/>
        <dbReference type="Rhea" id="RHEA-COMP:9745"/>
        <dbReference type="Rhea" id="RHEA-COMP:20239"/>
        <dbReference type="ChEBI" id="CHEBI:29979"/>
        <dbReference type="ChEBI" id="CHEBI:33019"/>
        <dbReference type="ChEBI" id="CHEBI:46398"/>
        <dbReference type="ChEBI" id="CHEBI:233474"/>
    </reaction>
</comment>
<dbReference type="EC" id="2.7.7.108" evidence="8"/>
<comment type="caution">
    <text evidence="9">The sequence shown here is derived from an EMBL/GenBank/DDBJ whole genome shotgun (WGS) entry which is preliminary data.</text>
</comment>
<keyword evidence="3 8" id="KW-0548">Nucleotidyltransferase</keyword>
<keyword evidence="8" id="KW-0464">Manganese</keyword>
<feature type="active site" description="Proton acceptor" evidence="8">
    <location>
        <position position="248"/>
    </location>
</feature>
<keyword evidence="5 8" id="KW-0547">Nucleotide-binding</keyword>
<comment type="catalytic activity">
    <reaction evidence="8">
        <text>L-threonyl-[protein] + ATP = 3-O-(5'-adenylyl)-L-threonyl-[protein] + diphosphate</text>
        <dbReference type="Rhea" id="RHEA:54292"/>
        <dbReference type="Rhea" id="RHEA-COMP:11060"/>
        <dbReference type="Rhea" id="RHEA-COMP:13847"/>
        <dbReference type="ChEBI" id="CHEBI:30013"/>
        <dbReference type="ChEBI" id="CHEBI:30616"/>
        <dbReference type="ChEBI" id="CHEBI:33019"/>
        <dbReference type="ChEBI" id="CHEBI:138113"/>
        <dbReference type="EC" id="2.7.7.108"/>
    </reaction>
</comment>
<comment type="catalytic activity">
    <reaction evidence="8">
        <text>L-tyrosyl-[protein] + UTP = O-(5'-uridylyl)-L-tyrosyl-[protein] + diphosphate</text>
        <dbReference type="Rhea" id="RHEA:83887"/>
        <dbReference type="Rhea" id="RHEA-COMP:10136"/>
        <dbReference type="Rhea" id="RHEA-COMP:20238"/>
        <dbReference type="ChEBI" id="CHEBI:33019"/>
        <dbReference type="ChEBI" id="CHEBI:46398"/>
        <dbReference type="ChEBI" id="CHEBI:46858"/>
        <dbReference type="ChEBI" id="CHEBI:90602"/>
    </reaction>
</comment>
<feature type="binding site" evidence="8">
    <location>
        <position position="86"/>
    </location>
    <ligand>
        <name>ATP</name>
        <dbReference type="ChEBI" id="CHEBI:30616"/>
    </ligand>
</feature>
<dbReference type="EC" id="2.7.7.-" evidence="8"/>
<evidence type="ECO:0000256" key="8">
    <source>
        <dbReference type="HAMAP-Rule" id="MF_00692"/>
    </source>
</evidence>
<evidence type="ECO:0000256" key="1">
    <source>
        <dbReference type="ARBA" id="ARBA00009747"/>
    </source>
</evidence>
<dbReference type="PANTHER" id="PTHR32057:SF14">
    <property type="entry name" value="PROTEIN ADENYLYLTRANSFERASE SELO, MITOCHONDRIAL"/>
    <property type="match status" value="1"/>
</dbReference>
<keyword evidence="6 8" id="KW-0067">ATP-binding</keyword>
<evidence type="ECO:0000313" key="9">
    <source>
        <dbReference type="EMBL" id="MFC0048006.1"/>
    </source>
</evidence>
<reference evidence="9 10" key="1">
    <citation type="submission" date="2024-09" db="EMBL/GenBank/DDBJ databases">
        <authorList>
            <person name="Sun Q."/>
            <person name="Mori K."/>
        </authorList>
    </citation>
    <scope>NUCLEOTIDE SEQUENCE [LARGE SCALE GENOMIC DNA]</scope>
    <source>
        <strain evidence="9 10">KCTC 23315</strain>
    </source>
</reference>
<dbReference type="PANTHER" id="PTHR32057">
    <property type="entry name" value="PROTEIN ADENYLYLTRANSFERASE SELO, MITOCHONDRIAL"/>
    <property type="match status" value="1"/>
</dbReference>
<evidence type="ECO:0000256" key="7">
    <source>
        <dbReference type="ARBA" id="ARBA00022842"/>
    </source>
</evidence>
<proteinExistence type="inferred from homology"/>
<comment type="catalytic activity">
    <reaction evidence="8">
        <text>L-seryl-[protein] + UTP = O-(5'-uridylyl)-L-seryl-[protein] + diphosphate</text>
        <dbReference type="Rhea" id="RHEA:64604"/>
        <dbReference type="Rhea" id="RHEA-COMP:9863"/>
        <dbReference type="Rhea" id="RHEA-COMP:16635"/>
        <dbReference type="ChEBI" id="CHEBI:29999"/>
        <dbReference type="ChEBI" id="CHEBI:33019"/>
        <dbReference type="ChEBI" id="CHEBI:46398"/>
        <dbReference type="ChEBI" id="CHEBI:156051"/>
    </reaction>
</comment>
<feature type="binding site" evidence="8">
    <location>
        <position position="249"/>
    </location>
    <ligand>
        <name>Mg(2+)</name>
        <dbReference type="ChEBI" id="CHEBI:18420"/>
    </ligand>
</feature>
<accession>A0ABV6BAW7</accession>
<keyword evidence="7 8" id="KW-0460">Magnesium</keyword>
<keyword evidence="10" id="KW-1185">Reference proteome</keyword>
<gene>
    <name evidence="8" type="primary">ydiU</name>
    <name evidence="8" type="synonym">selO</name>
    <name evidence="9" type="ORF">ACFFJP_06865</name>
</gene>
<comment type="catalytic activity">
    <reaction evidence="8">
        <text>L-seryl-[protein] + ATP = 3-O-(5'-adenylyl)-L-seryl-[protein] + diphosphate</text>
        <dbReference type="Rhea" id="RHEA:58120"/>
        <dbReference type="Rhea" id="RHEA-COMP:9863"/>
        <dbReference type="Rhea" id="RHEA-COMP:15073"/>
        <dbReference type="ChEBI" id="CHEBI:29999"/>
        <dbReference type="ChEBI" id="CHEBI:30616"/>
        <dbReference type="ChEBI" id="CHEBI:33019"/>
        <dbReference type="ChEBI" id="CHEBI:142516"/>
        <dbReference type="EC" id="2.7.7.108"/>
    </reaction>
</comment>